<dbReference type="Pfam" id="PF04488">
    <property type="entry name" value="Gly_transf_sug"/>
    <property type="match status" value="1"/>
</dbReference>
<dbReference type="AlphaFoldDB" id="A0A369I5J8"/>
<comment type="caution">
    <text evidence="2">The sequence shown here is derived from an EMBL/GenBank/DDBJ whole genome shotgun (WGS) entry which is preliminary data.</text>
</comment>
<sequence length="246" mass="28867">MIPKIIHYCWFGRGKMPEMAIRCIESWNIYLPDYELRLWNEDTFDINSVVYVKEAYEARKFAFVTDYVRLHALYHFGGIYMDTDVEVLKRLDDLLSYPAFSGFESEIEIPTGIMASAQNGAWAREMLAYYEGRNFQKKDGTLDMTTNVEIISGIMSANGFVLKNGYQVYKDCMHIFPKDYFCPKSRSGLITLTKNTYCIHHFEGSWQPMKYKMKKYFFQKIVGPIITDKLIRMKRFLIGARQNKSL</sequence>
<proteinExistence type="predicted"/>
<dbReference type="InterPro" id="IPR007577">
    <property type="entry name" value="GlycoTrfase_DXD_sugar-bd_CS"/>
</dbReference>
<gene>
    <name evidence="2" type="ORF">DVG78_19185</name>
</gene>
<dbReference type="InterPro" id="IPR051706">
    <property type="entry name" value="Glycosyltransferase_domain"/>
</dbReference>
<dbReference type="GO" id="GO:0051999">
    <property type="term" value="P:mannosyl-inositol phosphorylceramide biosynthetic process"/>
    <property type="evidence" value="ECO:0007669"/>
    <property type="project" value="TreeGrafter"/>
</dbReference>
<dbReference type="RefSeq" id="WP_114462654.1">
    <property type="nucleotide sequence ID" value="NZ_QPIW01000017.1"/>
</dbReference>
<dbReference type="EMBL" id="QPIW01000017">
    <property type="protein sequence ID" value="RDB04322.1"/>
    <property type="molecule type" value="Genomic_DNA"/>
</dbReference>
<protein>
    <submittedName>
        <fullName evidence="2">Glycosyl transferase</fullName>
    </submittedName>
</protein>
<evidence type="ECO:0000313" key="2">
    <source>
        <dbReference type="EMBL" id="RDB04322.1"/>
    </source>
</evidence>
<organism evidence="2 3">
    <name type="scientific">Runella aurantiaca</name>
    <dbReference type="NCBI Taxonomy" id="2282308"/>
    <lineage>
        <taxon>Bacteria</taxon>
        <taxon>Pseudomonadati</taxon>
        <taxon>Bacteroidota</taxon>
        <taxon>Cytophagia</taxon>
        <taxon>Cytophagales</taxon>
        <taxon>Spirosomataceae</taxon>
        <taxon>Runella</taxon>
    </lineage>
</organism>
<dbReference type="Proteomes" id="UP000253141">
    <property type="component" value="Unassembled WGS sequence"/>
</dbReference>
<name>A0A369I5J8_9BACT</name>
<dbReference type="Gene3D" id="3.90.550.20">
    <property type="match status" value="1"/>
</dbReference>
<keyword evidence="3" id="KW-1185">Reference proteome</keyword>
<evidence type="ECO:0000313" key="3">
    <source>
        <dbReference type="Proteomes" id="UP000253141"/>
    </source>
</evidence>
<dbReference type="OrthoDB" id="9802987at2"/>
<dbReference type="SUPFAM" id="SSF53448">
    <property type="entry name" value="Nucleotide-diphospho-sugar transferases"/>
    <property type="match status" value="1"/>
</dbReference>
<accession>A0A369I5J8</accession>
<dbReference type="GO" id="GO:0000030">
    <property type="term" value="F:mannosyltransferase activity"/>
    <property type="evidence" value="ECO:0007669"/>
    <property type="project" value="TreeGrafter"/>
</dbReference>
<keyword evidence="1 2" id="KW-0808">Transferase</keyword>
<reference evidence="2 3" key="1">
    <citation type="submission" date="2018-07" db="EMBL/GenBank/DDBJ databases">
        <title>Genome analysis of Runella aurantiaca.</title>
        <authorList>
            <person name="Yang X."/>
        </authorList>
    </citation>
    <scope>NUCLEOTIDE SEQUENCE [LARGE SCALE GENOMIC DNA]</scope>
    <source>
        <strain evidence="2 3">YX9</strain>
    </source>
</reference>
<evidence type="ECO:0000256" key="1">
    <source>
        <dbReference type="ARBA" id="ARBA00022679"/>
    </source>
</evidence>
<dbReference type="InterPro" id="IPR029044">
    <property type="entry name" value="Nucleotide-diphossugar_trans"/>
</dbReference>
<dbReference type="PANTHER" id="PTHR32385">
    <property type="entry name" value="MANNOSYL PHOSPHORYLINOSITOL CERAMIDE SYNTHASE"/>
    <property type="match status" value="1"/>
</dbReference>
<dbReference type="GO" id="GO:0016020">
    <property type="term" value="C:membrane"/>
    <property type="evidence" value="ECO:0007669"/>
    <property type="project" value="GOC"/>
</dbReference>
<dbReference type="PANTHER" id="PTHR32385:SF15">
    <property type="entry name" value="INOSITOL PHOSPHOCERAMIDE MANNOSYLTRANSFERASE 1"/>
    <property type="match status" value="1"/>
</dbReference>